<dbReference type="InterPro" id="IPR041607">
    <property type="entry name" value="HU-HIG"/>
</dbReference>
<name>A0AAW6H8I5_BACUN</name>
<evidence type="ECO:0000256" key="1">
    <source>
        <dbReference type="ARBA" id="ARBA00023125"/>
    </source>
</evidence>
<reference evidence="3" key="1">
    <citation type="submission" date="2022-10" db="EMBL/GenBank/DDBJ databases">
        <title>Human gut microbiome strain richness.</title>
        <authorList>
            <person name="Chen-Liaw A."/>
        </authorList>
    </citation>
    <scope>NUCLEOTIDE SEQUENCE</scope>
    <source>
        <strain evidence="3">1001713st1_F9_1001713B170221_170320</strain>
    </source>
</reference>
<dbReference type="SUPFAM" id="SSF47729">
    <property type="entry name" value="IHF-like DNA-binding proteins"/>
    <property type="match status" value="1"/>
</dbReference>
<protein>
    <recommendedName>
        <fullName evidence="2">HU domain-containing protein</fullName>
    </recommendedName>
</protein>
<dbReference type="Pfam" id="PF18291">
    <property type="entry name" value="HU-HIG"/>
    <property type="match status" value="1"/>
</dbReference>
<evidence type="ECO:0000313" key="3">
    <source>
        <dbReference type="EMBL" id="MDC1903086.1"/>
    </source>
</evidence>
<evidence type="ECO:0000259" key="2">
    <source>
        <dbReference type="Pfam" id="PF18291"/>
    </source>
</evidence>
<dbReference type="RefSeq" id="WP_259008157.1">
    <property type="nucleotide sequence ID" value="NZ_CAXSUA010000001.1"/>
</dbReference>
<dbReference type="AlphaFoldDB" id="A0AAW6H8I5"/>
<dbReference type="EMBL" id="JAQNSI010000579">
    <property type="protein sequence ID" value="MDC1903086.1"/>
    <property type="molecule type" value="Genomic_DNA"/>
</dbReference>
<feature type="domain" description="HU" evidence="2">
    <location>
        <begin position="2"/>
        <end position="41"/>
    </location>
</feature>
<dbReference type="Proteomes" id="UP001222603">
    <property type="component" value="Unassembled WGS sequence"/>
</dbReference>
<accession>A0AAW6H8I5</accession>
<dbReference type="GO" id="GO:0003677">
    <property type="term" value="F:DNA binding"/>
    <property type="evidence" value="ECO:0007669"/>
    <property type="project" value="UniProtKB-KW"/>
</dbReference>
<organism evidence="3 4">
    <name type="scientific">Bacteroides uniformis</name>
    <dbReference type="NCBI Taxonomy" id="820"/>
    <lineage>
        <taxon>Bacteria</taxon>
        <taxon>Pseudomonadati</taxon>
        <taxon>Bacteroidota</taxon>
        <taxon>Bacteroidia</taxon>
        <taxon>Bacteroidales</taxon>
        <taxon>Bacteroidaceae</taxon>
        <taxon>Bacteroides</taxon>
    </lineage>
</organism>
<proteinExistence type="predicted"/>
<keyword evidence="1" id="KW-0238">DNA-binding</keyword>
<dbReference type="InterPro" id="IPR010992">
    <property type="entry name" value="IHF-like_DNA-bd_dom_sf"/>
</dbReference>
<sequence>MHEKCTVVLVDVIAVITALNDELYENLSNGYAVHLDSIGYFI</sequence>
<evidence type="ECO:0000313" key="4">
    <source>
        <dbReference type="Proteomes" id="UP001222603"/>
    </source>
</evidence>
<comment type="caution">
    <text evidence="3">The sequence shown here is derived from an EMBL/GenBank/DDBJ whole genome shotgun (WGS) entry which is preliminary data.</text>
</comment>
<gene>
    <name evidence="3" type="ORF">POZ10_20950</name>
</gene>